<proteinExistence type="predicted"/>
<dbReference type="RefSeq" id="WP_003757481.1">
    <property type="nucleotide sequence ID" value="NZ_GL538353.1"/>
</dbReference>
<dbReference type="EMBL" id="ACCR02000003">
    <property type="protein sequence ID" value="EFI84049.1"/>
    <property type="molecule type" value="Genomic_DNA"/>
</dbReference>
<evidence type="ECO:0000313" key="1">
    <source>
        <dbReference type="EMBL" id="EFI84049.1"/>
    </source>
</evidence>
<gene>
    <name evidence="1" type="ORF">HMPREF0556_10602</name>
</gene>
<sequence>MKQLFDIYNMSILIQEETASYRVLVVDIYSGTLIYPFDTLDAALNHAFQELQDWFQEILIDFEEMNSHDPLSQADFDRMVAFPLSLAVPSEPFQESFAAQHVKTQLQEEAAQTWERIVRSNSKL</sequence>
<comment type="caution">
    <text evidence="1">The sequence shown here is derived from an EMBL/GenBank/DDBJ whole genome shotgun (WGS) entry which is preliminary data.</text>
</comment>
<reference evidence="1" key="1">
    <citation type="submission" date="2010-06" db="EMBL/GenBank/DDBJ databases">
        <authorList>
            <person name="Muzny D."/>
            <person name="Qin X."/>
            <person name="Buhay C."/>
            <person name="Dugan-Rocha S."/>
            <person name="Ding Y."/>
            <person name="Chen G."/>
            <person name="Hawes A."/>
            <person name="Holder M."/>
            <person name="Jhangiani S."/>
            <person name="Johnson A."/>
            <person name="Khan Z."/>
            <person name="Li Z."/>
            <person name="Liu W."/>
            <person name="Liu X."/>
            <person name="Perez L."/>
            <person name="Shen H."/>
            <person name="Wang Q."/>
            <person name="Watt J."/>
            <person name="Xi L."/>
            <person name="Xin Y."/>
            <person name="Zhou J."/>
            <person name="Deng J."/>
            <person name="Jiang H."/>
            <person name="Liu Y."/>
            <person name="Qu J."/>
            <person name="Song X.-Z."/>
            <person name="Zhang L."/>
            <person name="Villasana D."/>
            <person name="Johnson A."/>
            <person name="Liu J."/>
            <person name="Liyanage D."/>
            <person name="Lorensuhewa L."/>
            <person name="Robinson T."/>
            <person name="Song A."/>
            <person name="Song B.-B."/>
            <person name="Dinh H."/>
            <person name="Thornton R."/>
            <person name="Coyle M."/>
            <person name="Francisco L."/>
            <person name="Jackson L."/>
            <person name="Javaid M."/>
            <person name="Korchina V."/>
            <person name="Kovar C."/>
            <person name="Mata R."/>
            <person name="Mathew T."/>
            <person name="Ngo R."/>
            <person name="Nguyen L."/>
            <person name="Nguyen N."/>
            <person name="Okwuonu G."/>
            <person name="Ongeri F."/>
            <person name="Pham C."/>
            <person name="Simmons D."/>
            <person name="Wilczek-Boney K."/>
            <person name="Hale W."/>
            <person name="Jakkamsetti A."/>
            <person name="Pham P."/>
            <person name="Ruth R."/>
            <person name="San Lucas F."/>
            <person name="Warren J."/>
            <person name="Zhang J."/>
            <person name="Zhao Z."/>
            <person name="Zhou C."/>
            <person name="Zhu D."/>
            <person name="Lee S."/>
            <person name="Bess C."/>
            <person name="Blankenburg K."/>
            <person name="Forbes L."/>
            <person name="Fu Q."/>
            <person name="Gubbala S."/>
            <person name="Hirani K."/>
            <person name="Jayaseelan J.C."/>
            <person name="Lara F."/>
            <person name="Munidasa M."/>
            <person name="Palculict T."/>
            <person name="Patil S."/>
            <person name="Pu L.-L."/>
            <person name="Saada N."/>
            <person name="Tang L."/>
            <person name="Weissenberger G."/>
            <person name="Zhu Y."/>
            <person name="Hemphill L."/>
            <person name="Shang Y."/>
            <person name="Youmans B."/>
            <person name="Ayvaz T."/>
            <person name="Ross M."/>
            <person name="Santibanez J."/>
            <person name="Aqrawi P."/>
            <person name="Gross S."/>
            <person name="Joshi V."/>
            <person name="Fowler G."/>
            <person name="Nazareth L."/>
            <person name="Reid J."/>
            <person name="Worley K."/>
            <person name="Petrosino J."/>
            <person name="Highlander S."/>
            <person name="Gibbs R."/>
        </authorList>
    </citation>
    <scope>NUCLEOTIDE SEQUENCE [LARGE SCALE GENOMIC DNA]</scope>
    <source>
        <strain evidence="1">DSM 20601</strain>
    </source>
</reference>
<dbReference type="Proteomes" id="UP000010119">
    <property type="component" value="Unassembled WGS sequence"/>
</dbReference>
<protein>
    <submittedName>
        <fullName evidence="1">Uncharacterized protein</fullName>
    </submittedName>
</protein>
<name>D7UWG5_LISGR</name>
<dbReference type="STRING" id="525367.HMPREF0556_10602"/>
<keyword evidence="2" id="KW-1185">Reference proteome</keyword>
<dbReference type="AlphaFoldDB" id="D7UWG5"/>
<evidence type="ECO:0000313" key="2">
    <source>
        <dbReference type="Proteomes" id="UP000010119"/>
    </source>
</evidence>
<dbReference type="HOGENOM" id="CLU_2001078_0_0_9"/>
<organism evidence="1 2">
    <name type="scientific">Listeria grayi DSM 20601</name>
    <dbReference type="NCBI Taxonomy" id="525367"/>
    <lineage>
        <taxon>Bacteria</taxon>
        <taxon>Bacillati</taxon>
        <taxon>Bacillota</taxon>
        <taxon>Bacilli</taxon>
        <taxon>Bacillales</taxon>
        <taxon>Listeriaceae</taxon>
        <taxon>Listeria</taxon>
    </lineage>
</organism>
<accession>D7UWG5</accession>